<keyword evidence="3" id="KW-1185">Reference proteome</keyword>
<name>A0AAW4KYB0_9BACT</name>
<dbReference type="Proteomes" id="UP000811899">
    <property type="component" value="Unassembled WGS sequence"/>
</dbReference>
<dbReference type="Gene3D" id="3.75.10.10">
    <property type="entry name" value="L-arginine/glycine Amidinotransferase, Chain A"/>
    <property type="match status" value="1"/>
</dbReference>
<dbReference type="GO" id="GO:0004668">
    <property type="term" value="F:protein-arginine deiminase activity"/>
    <property type="evidence" value="ECO:0007669"/>
    <property type="project" value="InterPro"/>
</dbReference>
<comment type="caution">
    <text evidence="2">The sequence shown here is derived from an EMBL/GenBank/DDBJ whole genome shotgun (WGS) entry which is preliminary data.</text>
</comment>
<dbReference type="GO" id="GO:0047632">
    <property type="term" value="F:agmatine deiminase activity"/>
    <property type="evidence" value="ECO:0007669"/>
    <property type="project" value="TreeGrafter"/>
</dbReference>
<evidence type="ECO:0000256" key="1">
    <source>
        <dbReference type="ARBA" id="ARBA00022801"/>
    </source>
</evidence>
<protein>
    <submittedName>
        <fullName evidence="2">Agmatine deiminase family protein</fullName>
    </submittedName>
</protein>
<reference evidence="2 3" key="1">
    <citation type="submission" date="2021-05" db="EMBL/GenBank/DDBJ databases">
        <title>The draft genome of Geobacter pelophilus DSM 12255.</title>
        <authorList>
            <person name="Xu Z."/>
            <person name="Masuda Y."/>
            <person name="Itoh H."/>
            <person name="Senoo K."/>
        </authorList>
    </citation>
    <scope>NUCLEOTIDE SEQUENCE [LARGE SCALE GENOMIC DNA]</scope>
    <source>
        <strain evidence="2 3">DSM 12255</strain>
    </source>
</reference>
<evidence type="ECO:0000313" key="3">
    <source>
        <dbReference type="Proteomes" id="UP000811899"/>
    </source>
</evidence>
<dbReference type="Pfam" id="PF04371">
    <property type="entry name" value="PAD_porph"/>
    <property type="match status" value="1"/>
</dbReference>
<proteinExistence type="predicted"/>
<dbReference type="InterPro" id="IPR007466">
    <property type="entry name" value="Peptidyl-Arg-deiminase_porph"/>
</dbReference>
<keyword evidence="1" id="KW-0378">Hydrolase</keyword>
<evidence type="ECO:0000313" key="2">
    <source>
        <dbReference type="EMBL" id="MBT0662897.1"/>
    </source>
</evidence>
<dbReference type="RefSeq" id="WP_214169689.1">
    <property type="nucleotide sequence ID" value="NZ_JAHCVJ010000001.1"/>
</dbReference>
<organism evidence="2 3">
    <name type="scientific">Geoanaerobacter pelophilus</name>
    <dbReference type="NCBI Taxonomy" id="60036"/>
    <lineage>
        <taxon>Bacteria</taxon>
        <taxon>Pseudomonadati</taxon>
        <taxon>Thermodesulfobacteriota</taxon>
        <taxon>Desulfuromonadia</taxon>
        <taxon>Geobacterales</taxon>
        <taxon>Geobacteraceae</taxon>
        <taxon>Geoanaerobacter</taxon>
    </lineage>
</organism>
<dbReference type="EMBL" id="JAHCVJ010000001">
    <property type="protein sequence ID" value="MBT0662897.1"/>
    <property type="molecule type" value="Genomic_DNA"/>
</dbReference>
<dbReference type="PANTHER" id="PTHR31377:SF0">
    <property type="entry name" value="AGMATINE DEIMINASE-RELATED"/>
    <property type="match status" value="1"/>
</dbReference>
<dbReference type="PANTHER" id="PTHR31377">
    <property type="entry name" value="AGMATINE DEIMINASE-RELATED"/>
    <property type="match status" value="1"/>
</dbReference>
<gene>
    <name evidence="2" type="ORF">KI809_01185</name>
</gene>
<dbReference type="AlphaFoldDB" id="A0AAW4KYB0"/>
<dbReference type="GO" id="GO:0009446">
    <property type="term" value="P:putrescine biosynthetic process"/>
    <property type="evidence" value="ECO:0007669"/>
    <property type="project" value="InterPro"/>
</dbReference>
<dbReference type="SUPFAM" id="SSF55909">
    <property type="entry name" value="Pentein"/>
    <property type="match status" value="1"/>
</dbReference>
<accession>A0AAW4KYB0</accession>
<sequence>MVRRMPAEWEKQDGVLIAWPHPETDWRPLLNEVIPVFCKISSLISRKEKILIVTPELTIVEELLINAGANMANVRLYEFDTNDTWTRDYGPITVMDQAEPTLLNFGFNGWGLKFPAYLDNCITSHLYAAGAFSDLPLDTVGLILEGGSIESDGKGTILTTTECLMNQNRNPHLSREEIEEKLRLLLGAERFLWLENGYLAGDDTDSHIDTLVRFASEDTILYVACDNPDDEHFESLSAMREELKGFRTRDNRPYRLLPLPWPNAKYDEDGERLPATYANFLIINDTVLVPTYRDLSDEVALDIIRQAFPDRKIIGIDCLPLIYQHGSLHCVTMQMPKGTLCKA</sequence>